<evidence type="ECO:0000313" key="2">
    <source>
        <dbReference type="EMBL" id="KAK5143954.1"/>
    </source>
</evidence>
<dbReference type="Proteomes" id="UP001308179">
    <property type="component" value="Unassembled WGS sequence"/>
</dbReference>
<comment type="caution">
    <text evidence="2">The sequence shown here is derived from an EMBL/GenBank/DDBJ whole genome shotgun (WGS) entry which is preliminary data.</text>
</comment>
<accession>A0ABR0L7Q3</accession>
<dbReference type="EMBL" id="JAVRRR010000266">
    <property type="protein sequence ID" value="KAK5143954.1"/>
    <property type="molecule type" value="Genomic_DNA"/>
</dbReference>
<organism evidence="2 3">
    <name type="scientific">Rachicladosporium monterosium</name>
    <dbReference type="NCBI Taxonomy" id="1507873"/>
    <lineage>
        <taxon>Eukaryota</taxon>
        <taxon>Fungi</taxon>
        <taxon>Dikarya</taxon>
        <taxon>Ascomycota</taxon>
        <taxon>Pezizomycotina</taxon>
        <taxon>Dothideomycetes</taxon>
        <taxon>Dothideomycetidae</taxon>
        <taxon>Cladosporiales</taxon>
        <taxon>Cladosporiaceae</taxon>
        <taxon>Rachicladosporium</taxon>
    </lineage>
</organism>
<keyword evidence="3" id="KW-1185">Reference proteome</keyword>
<dbReference type="Gene3D" id="6.10.110.10">
    <property type="match status" value="1"/>
</dbReference>
<keyword evidence="1" id="KW-0812">Transmembrane</keyword>
<reference evidence="2 3" key="1">
    <citation type="submission" date="2023-08" db="EMBL/GenBank/DDBJ databases">
        <title>Black Yeasts Isolated from many extreme environments.</title>
        <authorList>
            <person name="Coleine C."/>
            <person name="Stajich J.E."/>
            <person name="Selbmann L."/>
        </authorList>
    </citation>
    <scope>NUCLEOTIDE SEQUENCE [LARGE SCALE GENOMIC DNA]</scope>
    <source>
        <strain evidence="2 3">CCFEE 5386</strain>
    </source>
</reference>
<feature type="transmembrane region" description="Helical" evidence="1">
    <location>
        <begin position="47"/>
        <end position="69"/>
    </location>
</feature>
<evidence type="ECO:0000256" key="1">
    <source>
        <dbReference type="SAM" id="Phobius"/>
    </source>
</evidence>
<keyword evidence="1" id="KW-1133">Transmembrane helix</keyword>
<keyword evidence="1" id="KW-0472">Membrane</keyword>
<evidence type="ECO:0000313" key="3">
    <source>
        <dbReference type="Proteomes" id="UP001308179"/>
    </source>
</evidence>
<sequence>MEEAAKKAFGFAPQAFGHLVSGLREIKWDEHIKGHIKKNPKMSAFQIVMIVMAVVHGLVIAPVLGLLGFGSLGPVAGGAAAAFQSANGATAGFSILQSAAMGGTAVFGNVVTGVCAGVGVVTEFFKRRGGA</sequence>
<dbReference type="InterPro" id="IPR038213">
    <property type="entry name" value="IFI6/IFI27-like_sf"/>
</dbReference>
<name>A0ABR0L7Q3_9PEZI</name>
<gene>
    <name evidence="2" type="ORF">LTR32_004032</name>
</gene>
<feature type="transmembrane region" description="Helical" evidence="1">
    <location>
        <begin position="106"/>
        <end position="125"/>
    </location>
</feature>
<proteinExistence type="predicted"/>
<protein>
    <submittedName>
        <fullName evidence="2">Uncharacterized protein</fullName>
    </submittedName>
</protein>